<reference evidence="5" key="2">
    <citation type="journal article" date="2024" name="Plant">
        <title>Genomic evolution and insights into agronomic trait innovations of Sesamum species.</title>
        <authorList>
            <person name="Miao H."/>
            <person name="Wang L."/>
            <person name="Qu L."/>
            <person name="Liu H."/>
            <person name="Sun Y."/>
            <person name="Le M."/>
            <person name="Wang Q."/>
            <person name="Wei S."/>
            <person name="Zheng Y."/>
            <person name="Lin W."/>
            <person name="Duan Y."/>
            <person name="Cao H."/>
            <person name="Xiong S."/>
            <person name="Wang X."/>
            <person name="Wei L."/>
            <person name="Li C."/>
            <person name="Ma Q."/>
            <person name="Ju M."/>
            <person name="Zhao R."/>
            <person name="Li G."/>
            <person name="Mu C."/>
            <person name="Tian Q."/>
            <person name="Mei H."/>
            <person name="Zhang T."/>
            <person name="Gao T."/>
            <person name="Zhang H."/>
        </authorList>
    </citation>
    <scope>NUCLEOTIDE SEQUENCE</scope>
    <source>
        <strain evidence="5">3651</strain>
    </source>
</reference>
<feature type="compositionally biased region" description="Pro residues" evidence="3">
    <location>
        <begin position="61"/>
        <end position="71"/>
    </location>
</feature>
<protein>
    <recommendedName>
        <fullName evidence="7">Late embryogenesis abundant protein LEA-2 subgroup domain-containing protein</fullName>
    </recommendedName>
</protein>
<comment type="subcellular location">
    <subcellularLocation>
        <location evidence="1">Membrane</location>
    </subcellularLocation>
</comment>
<feature type="compositionally biased region" description="Basic and acidic residues" evidence="3">
    <location>
        <begin position="104"/>
        <end position="114"/>
    </location>
</feature>
<keyword evidence="2 4" id="KW-0472">Membrane</keyword>
<dbReference type="AlphaFoldDB" id="A0AAE1YGT1"/>
<evidence type="ECO:0000313" key="6">
    <source>
        <dbReference type="Proteomes" id="UP001293254"/>
    </source>
</evidence>
<evidence type="ECO:0008006" key="7">
    <source>
        <dbReference type="Google" id="ProtNLM"/>
    </source>
</evidence>
<evidence type="ECO:0000256" key="4">
    <source>
        <dbReference type="SAM" id="Phobius"/>
    </source>
</evidence>
<evidence type="ECO:0000256" key="2">
    <source>
        <dbReference type="ARBA" id="ARBA00023136"/>
    </source>
</evidence>
<dbReference type="PANTHER" id="PTHR31234">
    <property type="entry name" value="LATE EMBRYOGENESIS ABUNDANT (LEA) HYDROXYPROLINE-RICH GLYCOPROTEIN FAMILY"/>
    <property type="match status" value="1"/>
</dbReference>
<name>A0AAE1YGT1_9LAMI</name>
<dbReference type="PRINTS" id="PR01217">
    <property type="entry name" value="PRICHEXTENSN"/>
</dbReference>
<accession>A0AAE1YGT1</accession>
<reference evidence="5" key="1">
    <citation type="submission" date="2020-06" db="EMBL/GenBank/DDBJ databases">
        <authorList>
            <person name="Li T."/>
            <person name="Hu X."/>
            <person name="Zhang T."/>
            <person name="Song X."/>
            <person name="Zhang H."/>
            <person name="Dai N."/>
            <person name="Sheng W."/>
            <person name="Hou X."/>
            <person name="Wei L."/>
        </authorList>
    </citation>
    <scope>NUCLEOTIDE SEQUENCE</scope>
    <source>
        <strain evidence="5">3651</strain>
        <tissue evidence="5">Leaf</tissue>
    </source>
</reference>
<feature type="compositionally biased region" description="Low complexity" evidence="3">
    <location>
        <begin position="115"/>
        <end position="127"/>
    </location>
</feature>
<gene>
    <name evidence="5" type="ORF">Salat_1276300</name>
</gene>
<feature type="transmembrane region" description="Helical" evidence="4">
    <location>
        <begin position="162"/>
        <end position="191"/>
    </location>
</feature>
<proteinExistence type="predicted"/>
<dbReference type="GO" id="GO:0005886">
    <property type="term" value="C:plasma membrane"/>
    <property type="evidence" value="ECO:0007669"/>
    <property type="project" value="TreeGrafter"/>
</dbReference>
<organism evidence="5 6">
    <name type="scientific">Sesamum alatum</name>
    <dbReference type="NCBI Taxonomy" id="300844"/>
    <lineage>
        <taxon>Eukaryota</taxon>
        <taxon>Viridiplantae</taxon>
        <taxon>Streptophyta</taxon>
        <taxon>Embryophyta</taxon>
        <taxon>Tracheophyta</taxon>
        <taxon>Spermatophyta</taxon>
        <taxon>Magnoliopsida</taxon>
        <taxon>eudicotyledons</taxon>
        <taxon>Gunneridae</taxon>
        <taxon>Pentapetalae</taxon>
        <taxon>asterids</taxon>
        <taxon>lamiids</taxon>
        <taxon>Lamiales</taxon>
        <taxon>Pedaliaceae</taxon>
        <taxon>Sesamum</taxon>
    </lineage>
</organism>
<dbReference type="GO" id="GO:0098542">
    <property type="term" value="P:defense response to other organism"/>
    <property type="evidence" value="ECO:0007669"/>
    <property type="project" value="InterPro"/>
</dbReference>
<evidence type="ECO:0000313" key="5">
    <source>
        <dbReference type="EMBL" id="KAK4429757.1"/>
    </source>
</evidence>
<dbReference type="Proteomes" id="UP001293254">
    <property type="component" value="Unassembled WGS sequence"/>
</dbReference>
<evidence type="ECO:0000256" key="1">
    <source>
        <dbReference type="ARBA" id="ARBA00004370"/>
    </source>
</evidence>
<feature type="compositionally biased region" description="Pro residues" evidence="3">
    <location>
        <begin position="80"/>
        <end position="102"/>
    </location>
</feature>
<feature type="compositionally biased region" description="Pro residues" evidence="3">
    <location>
        <begin position="42"/>
        <end position="52"/>
    </location>
</feature>
<dbReference type="InterPro" id="IPR044839">
    <property type="entry name" value="NDR1-like"/>
</dbReference>
<sequence>MYRQRETNPHFLPRQSDPVLDFTPQTRPPRSRPQGRTSVEPPHGPTPQPPTPESRTSIEPPHGPRPQPPTPESRTSIEPPHGPRPQPPIQQPQPQVKPPPPDQVDARSQPRQESRPQQPHSQPLGLQPSGGGQHSAPHGHAGDHHHHPSFLRAPMSRRTRPVAWLVAAFCTLFWIIIIVGGLIILIVYLVFRPRSPRFDLSTGSFNAAYLDMGYLLNADVTLLANFTNPNTKVNIDFSYVILDLYYEKNFIATRYIEPFSVMRMESRFTSVHMVASQVRLSMAHSMALQRQMEGGRVNFEIRGMFRTRSKLGGLLHYSYWLYAHCEIVVTGPPTGVLIGKKCETKR</sequence>
<comment type="caution">
    <text evidence="5">The sequence shown here is derived from an EMBL/GenBank/DDBJ whole genome shotgun (WGS) entry which is preliminary data.</text>
</comment>
<dbReference type="PANTHER" id="PTHR31234:SF42">
    <property type="entry name" value="LATE EMBRYOGENESIS ABUNDANT (LEA) HYDROXYPROLINE-RICH GLYCOPROTEIN FAMILY"/>
    <property type="match status" value="1"/>
</dbReference>
<feature type="region of interest" description="Disordered" evidence="3">
    <location>
        <begin position="1"/>
        <end position="151"/>
    </location>
</feature>
<keyword evidence="4" id="KW-1133">Transmembrane helix</keyword>
<keyword evidence="6" id="KW-1185">Reference proteome</keyword>
<evidence type="ECO:0000256" key="3">
    <source>
        <dbReference type="SAM" id="MobiDB-lite"/>
    </source>
</evidence>
<keyword evidence="4" id="KW-0812">Transmembrane</keyword>
<dbReference type="EMBL" id="JACGWO010000004">
    <property type="protein sequence ID" value="KAK4429757.1"/>
    <property type="molecule type" value="Genomic_DNA"/>
</dbReference>